<sequence length="589" mass="64898">MTSTAARASRPGGDVLDGLADARALAEAAHRGDLVERLDLAAERLRSEEATVAVVGEFKQGKSTLVNALLRTDICPVDADIVTAVPTILRFGRPPSAFLRLDGEDEPVPIAFDELRRYITEGGGERPARGVEVRLDRRLLGAGLSIIDTPGVGGLDSAQGNLTLGALSMAGAALFVTDSAQELTAPEVEFLRRALERCPRAFCVLTKIDLYPEWRRIAEINQGHFERAGLDIPIVAVSSFLRMRAQARDSTQLNQESGFPRLVDVLRRDVLGAAATTKVAAARAELAFVVSQLRERVDAERAVATTPAKTPEVVQRFAEKTRRSAWLAGGSWQTVLGDGIQDLSSDVEHDLRERLRLMLRRGEDLIDESDPKETWRDFQAWAEREAASAAVDNLMLLVTRTEQLAHDVAERFGLEYDSLDVDLPAPELALRKVDELDVSFQKSGMQQFLGAFTAARVTYGGIYMIGAVGAFFSLALAPLGLLAGMTLGRRMIKSERERQVVQRRLQAKSELRRYIDDVGFHVGRDCREAIRRTQRFLRDEFATRAQAVERSAAATAAAVREIAELPPDQRQAKAQQLAEQRRRLDRLAA</sequence>
<dbReference type="SUPFAM" id="SSF52540">
    <property type="entry name" value="P-loop containing nucleoside triphosphate hydrolases"/>
    <property type="match status" value="1"/>
</dbReference>
<dbReference type="Proteomes" id="UP001602245">
    <property type="component" value="Unassembled WGS sequence"/>
</dbReference>
<dbReference type="Gene3D" id="3.40.50.300">
    <property type="entry name" value="P-loop containing nucleotide triphosphate hydrolases"/>
    <property type="match status" value="1"/>
</dbReference>
<dbReference type="InterPro" id="IPR027417">
    <property type="entry name" value="P-loop_NTPase"/>
</dbReference>
<keyword evidence="1" id="KW-1133">Transmembrane helix</keyword>
<comment type="caution">
    <text evidence="3">The sequence shown here is derived from an EMBL/GenBank/DDBJ whole genome shotgun (WGS) entry which is preliminary data.</text>
</comment>
<dbReference type="Pfam" id="PF00350">
    <property type="entry name" value="Dynamin_N"/>
    <property type="match status" value="1"/>
</dbReference>
<dbReference type="PANTHER" id="PTHR43681">
    <property type="entry name" value="TRANSMEMBRANE GTPASE FZO"/>
    <property type="match status" value="1"/>
</dbReference>
<keyword evidence="1" id="KW-0812">Transmembrane</keyword>
<dbReference type="EMBL" id="JBIAZU010000001">
    <property type="protein sequence ID" value="MFF5287947.1"/>
    <property type="molecule type" value="Genomic_DNA"/>
</dbReference>
<keyword evidence="4" id="KW-1185">Reference proteome</keyword>
<dbReference type="RefSeq" id="WP_169516344.1">
    <property type="nucleotide sequence ID" value="NZ_JBIAZU010000001.1"/>
</dbReference>
<accession>A0ABW6W3R6</accession>
<gene>
    <name evidence="3" type="ORF">ACFY35_00815</name>
</gene>
<keyword evidence="1" id="KW-0472">Membrane</keyword>
<organism evidence="3 4">
    <name type="scientific">Paractinoplanes globisporus</name>
    <dbReference type="NCBI Taxonomy" id="113565"/>
    <lineage>
        <taxon>Bacteria</taxon>
        <taxon>Bacillati</taxon>
        <taxon>Actinomycetota</taxon>
        <taxon>Actinomycetes</taxon>
        <taxon>Micromonosporales</taxon>
        <taxon>Micromonosporaceae</taxon>
        <taxon>Paractinoplanes</taxon>
    </lineage>
</organism>
<evidence type="ECO:0000313" key="3">
    <source>
        <dbReference type="EMBL" id="MFF5287947.1"/>
    </source>
</evidence>
<name>A0ABW6W3R6_9ACTN</name>
<feature type="domain" description="Dynamin N-terminal" evidence="2">
    <location>
        <begin position="52"/>
        <end position="207"/>
    </location>
</feature>
<proteinExistence type="predicted"/>
<evidence type="ECO:0000313" key="4">
    <source>
        <dbReference type="Proteomes" id="UP001602245"/>
    </source>
</evidence>
<feature type="transmembrane region" description="Helical" evidence="1">
    <location>
        <begin position="462"/>
        <end position="488"/>
    </location>
</feature>
<dbReference type="InterPro" id="IPR045063">
    <property type="entry name" value="Dynamin_N"/>
</dbReference>
<dbReference type="PANTHER" id="PTHR43681:SF1">
    <property type="entry name" value="SARCALUMENIN"/>
    <property type="match status" value="1"/>
</dbReference>
<evidence type="ECO:0000259" key="2">
    <source>
        <dbReference type="Pfam" id="PF00350"/>
    </source>
</evidence>
<evidence type="ECO:0000256" key="1">
    <source>
        <dbReference type="SAM" id="Phobius"/>
    </source>
</evidence>
<protein>
    <submittedName>
        <fullName evidence="3">Dynamin family protein</fullName>
    </submittedName>
</protein>
<dbReference type="InterPro" id="IPR051943">
    <property type="entry name" value="TRAFAC_Dynamin-like_GTPase"/>
</dbReference>
<reference evidence="3 4" key="1">
    <citation type="submission" date="2024-10" db="EMBL/GenBank/DDBJ databases">
        <title>The Natural Products Discovery Center: Release of the First 8490 Sequenced Strains for Exploring Actinobacteria Biosynthetic Diversity.</title>
        <authorList>
            <person name="Kalkreuter E."/>
            <person name="Kautsar S.A."/>
            <person name="Yang D."/>
            <person name="Bader C.D."/>
            <person name="Teijaro C.N."/>
            <person name="Fluegel L."/>
            <person name="Davis C.M."/>
            <person name="Simpson J.R."/>
            <person name="Lauterbach L."/>
            <person name="Steele A.D."/>
            <person name="Gui C."/>
            <person name="Meng S."/>
            <person name="Li G."/>
            <person name="Viehrig K."/>
            <person name="Ye F."/>
            <person name="Su P."/>
            <person name="Kiefer A.F."/>
            <person name="Nichols A."/>
            <person name="Cepeda A.J."/>
            <person name="Yan W."/>
            <person name="Fan B."/>
            <person name="Jiang Y."/>
            <person name="Adhikari A."/>
            <person name="Zheng C.-J."/>
            <person name="Schuster L."/>
            <person name="Cowan T.M."/>
            <person name="Smanski M.J."/>
            <person name="Chevrette M.G."/>
            <person name="De Carvalho L.P.S."/>
            <person name="Shen B."/>
        </authorList>
    </citation>
    <scope>NUCLEOTIDE SEQUENCE [LARGE SCALE GENOMIC DNA]</scope>
    <source>
        <strain evidence="3 4">NPDC000087</strain>
    </source>
</reference>